<proteinExistence type="inferred from homology"/>
<name>A0AAP8PMN7_9STAP</name>
<evidence type="ECO:0000256" key="9">
    <source>
        <dbReference type="ARBA" id="ARBA00023141"/>
    </source>
</evidence>
<dbReference type="Proteomes" id="UP000242470">
    <property type="component" value="Unassembled WGS sequence"/>
</dbReference>
<dbReference type="Pfam" id="PF01202">
    <property type="entry name" value="SKI"/>
    <property type="match status" value="1"/>
</dbReference>
<comment type="cofactor">
    <cofactor evidence="11">
        <name>Mg(2+)</name>
        <dbReference type="ChEBI" id="CHEBI:18420"/>
    </cofactor>
    <text evidence="11">Binds 1 Mg(2+) ion per subunit.</text>
</comment>
<keyword evidence="11" id="KW-0460">Magnesium</keyword>
<evidence type="ECO:0000256" key="4">
    <source>
        <dbReference type="ARBA" id="ARBA00022605"/>
    </source>
</evidence>
<organism evidence="13 14">
    <name type="scientific">Staphylococcus auricularis</name>
    <dbReference type="NCBI Taxonomy" id="29379"/>
    <lineage>
        <taxon>Bacteria</taxon>
        <taxon>Bacillati</taxon>
        <taxon>Bacillota</taxon>
        <taxon>Bacilli</taxon>
        <taxon>Bacillales</taxon>
        <taxon>Staphylococcaceae</taxon>
        <taxon>Staphylococcus</taxon>
    </lineage>
</organism>
<dbReference type="PANTHER" id="PTHR21087">
    <property type="entry name" value="SHIKIMATE KINASE"/>
    <property type="match status" value="1"/>
</dbReference>
<evidence type="ECO:0000256" key="1">
    <source>
        <dbReference type="ARBA" id="ARBA00004842"/>
    </source>
</evidence>
<comment type="caution">
    <text evidence="11">Lacks conserved residue(s) required for the propagation of feature annotation.</text>
</comment>
<dbReference type="InterPro" id="IPR023000">
    <property type="entry name" value="Shikimate_kinase_CS"/>
</dbReference>
<keyword evidence="11" id="KW-0479">Metal-binding</keyword>
<evidence type="ECO:0000313" key="12">
    <source>
        <dbReference type="EMBL" id="MDN4532652.1"/>
    </source>
</evidence>
<comment type="function">
    <text evidence="11">Catalyzes the specific phosphorylation of the 3-hydroxyl group of shikimic acid using ATP as a cosubstrate.</text>
</comment>
<dbReference type="Gene3D" id="3.40.50.300">
    <property type="entry name" value="P-loop containing nucleotide triphosphate hydrolases"/>
    <property type="match status" value="1"/>
</dbReference>
<protein>
    <recommendedName>
        <fullName evidence="3 11">Shikimate kinase</fullName>
        <shortName evidence="11">SK</shortName>
        <ecNumber evidence="3 11">2.7.1.71</ecNumber>
    </recommendedName>
</protein>
<comment type="catalytic activity">
    <reaction evidence="10 11">
        <text>shikimate + ATP = 3-phosphoshikimate + ADP + H(+)</text>
        <dbReference type="Rhea" id="RHEA:13121"/>
        <dbReference type="ChEBI" id="CHEBI:15378"/>
        <dbReference type="ChEBI" id="CHEBI:30616"/>
        <dbReference type="ChEBI" id="CHEBI:36208"/>
        <dbReference type="ChEBI" id="CHEBI:145989"/>
        <dbReference type="ChEBI" id="CHEBI:456216"/>
        <dbReference type="EC" id="2.7.1.71"/>
    </reaction>
</comment>
<dbReference type="PROSITE" id="PS01128">
    <property type="entry name" value="SHIKIMATE_KINASE"/>
    <property type="match status" value="1"/>
</dbReference>
<feature type="binding site" evidence="11">
    <location>
        <position position="17"/>
    </location>
    <ligand>
        <name>Mg(2+)</name>
        <dbReference type="ChEBI" id="CHEBI:18420"/>
    </ligand>
</feature>
<dbReference type="GO" id="GO:0009423">
    <property type="term" value="P:chorismate biosynthetic process"/>
    <property type="evidence" value="ECO:0007669"/>
    <property type="project" value="UniProtKB-UniRule"/>
</dbReference>
<keyword evidence="9 11" id="KW-0057">Aromatic amino acid biosynthesis</keyword>
<dbReference type="InterPro" id="IPR027417">
    <property type="entry name" value="P-loop_NTPase"/>
</dbReference>
<dbReference type="GO" id="GO:0005524">
    <property type="term" value="F:ATP binding"/>
    <property type="evidence" value="ECO:0007669"/>
    <property type="project" value="UniProtKB-UniRule"/>
</dbReference>
<comment type="pathway">
    <text evidence="1 11">Metabolic intermediate biosynthesis; chorismate biosynthesis; chorismate from D-erythrose 4-phosphate and phosphoenolpyruvate: step 5/7.</text>
</comment>
<keyword evidence="5 11" id="KW-0808">Transferase</keyword>
<dbReference type="GO" id="GO:0008652">
    <property type="term" value="P:amino acid biosynthetic process"/>
    <property type="evidence" value="ECO:0007669"/>
    <property type="project" value="UniProtKB-KW"/>
</dbReference>
<keyword evidence="6 11" id="KW-0547">Nucleotide-binding</keyword>
<dbReference type="Proteomes" id="UP001171687">
    <property type="component" value="Unassembled WGS sequence"/>
</dbReference>
<evidence type="ECO:0000313" key="13">
    <source>
        <dbReference type="EMBL" id="PNZ66145.1"/>
    </source>
</evidence>
<evidence type="ECO:0000256" key="5">
    <source>
        <dbReference type="ARBA" id="ARBA00022679"/>
    </source>
</evidence>
<dbReference type="GO" id="GO:0005829">
    <property type="term" value="C:cytosol"/>
    <property type="evidence" value="ECO:0007669"/>
    <property type="project" value="TreeGrafter"/>
</dbReference>
<evidence type="ECO:0000256" key="6">
    <source>
        <dbReference type="ARBA" id="ARBA00022741"/>
    </source>
</evidence>
<dbReference type="InterPro" id="IPR031322">
    <property type="entry name" value="Shikimate/glucono_kinase"/>
</dbReference>
<dbReference type="PRINTS" id="PR01100">
    <property type="entry name" value="SHIKIMTKNASE"/>
</dbReference>
<dbReference type="GO" id="GO:0000287">
    <property type="term" value="F:magnesium ion binding"/>
    <property type="evidence" value="ECO:0007669"/>
    <property type="project" value="UniProtKB-UniRule"/>
</dbReference>
<keyword evidence="4 11" id="KW-0028">Amino-acid biosynthesis</keyword>
<dbReference type="EMBL" id="JAUHQC010000006">
    <property type="protein sequence ID" value="MDN4532652.1"/>
    <property type="molecule type" value="Genomic_DNA"/>
</dbReference>
<dbReference type="GO" id="GO:0004765">
    <property type="term" value="F:shikimate kinase activity"/>
    <property type="evidence" value="ECO:0007669"/>
    <property type="project" value="UniProtKB-UniRule"/>
</dbReference>
<dbReference type="PANTHER" id="PTHR21087:SF16">
    <property type="entry name" value="SHIKIMATE KINASE 1, CHLOROPLASTIC"/>
    <property type="match status" value="1"/>
</dbReference>
<gene>
    <name evidence="11" type="primary">aroK</name>
    <name evidence="13" type="ORF">CD158_09515</name>
    <name evidence="12" type="ORF">QYH67_03490</name>
</gene>
<reference evidence="12" key="2">
    <citation type="submission" date="2023-07" db="EMBL/GenBank/DDBJ databases">
        <title>Evaluation of the beneficial properties of pineapple isolates.</title>
        <authorList>
            <person name="Adefiranye O."/>
        </authorList>
    </citation>
    <scope>NUCLEOTIDE SEQUENCE</scope>
    <source>
        <strain evidence="12">PAPLE_T1</strain>
    </source>
</reference>
<evidence type="ECO:0000256" key="11">
    <source>
        <dbReference type="HAMAP-Rule" id="MF_00109"/>
    </source>
</evidence>
<keyword evidence="7 11" id="KW-0418">Kinase</keyword>
<feature type="binding site" evidence="11">
    <location>
        <position position="118"/>
    </location>
    <ligand>
        <name>ATP</name>
        <dbReference type="ChEBI" id="CHEBI:30616"/>
    </ligand>
</feature>
<dbReference type="SUPFAM" id="SSF52540">
    <property type="entry name" value="P-loop containing nucleoside triphosphate hydrolases"/>
    <property type="match status" value="1"/>
</dbReference>
<evidence type="ECO:0000256" key="3">
    <source>
        <dbReference type="ARBA" id="ARBA00012154"/>
    </source>
</evidence>
<comment type="similarity">
    <text evidence="2 11">Belongs to the shikimate kinase family.</text>
</comment>
<dbReference type="EC" id="2.7.1.71" evidence="3 11"/>
<evidence type="ECO:0000256" key="8">
    <source>
        <dbReference type="ARBA" id="ARBA00022840"/>
    </source>
</evidence>
<dbReference type="AlphaFoldDB" id="A0AAP8PMN7"/>
<comment type="caution">
    <text evidence="13">The sequence shown here is derived from an EMBL/GenBank/DDBJ whole genome shotgun (WGS) entry which is preliminary data.</text>
</comment>
<feature type="binding site" evidence="11">
    <location>
        <position position="80"/>
    </location>
    <ligand>
        <name>substrate</name>
    </ligand>
</feature>
<accession>A0AAP8PMN7</accession>
<comment type="subcellular location">
    <subcellularLocation>
        <location evidence="11">Cytoplasm</location>
    </subcellularLocation>
</comment>
<evidence type="ECO:0000256" key="2">
    <source>
        <dbReference type="ARBA" id="ARBA00006997"/>
    </source>
</evidence>
<evidence type="ECO:0000256" key="10">
    <source>
        <dbReference type="ARBA" id="ARBA00048567"/>
    </source>
</evidence>
<feature type="binding site" evidence="11">
    <location>
        <position position="136"/>
    </location>
    <ligand>
        <name>substrate</name>
    </ligand>
</feature>
<sequence>MSNPSLILVGFMGTGKSTLGKYIANQKSLTFVDLDDYIVNKTSQNIPEIFENKGEAAFRELEYEALQETMSTYDIIATGGGIIEYAPSLALLRNAKGVIWVDCDFDTIFSRIKNDKNRPNAKNKSFVELKNLYSKRVSRYNEIAFKKVNSIQTVEVLSEEIFQLLDCE</sequence>
<dbReference type="GO" id="GO:0009073">
    <property type="term" value="P:aromatic amino acid family biosynthetic process"/>
    <property type="evidence" value="ECO:0007669"/>
    <property type="project" value="UniProtKB-KW"/>
</dbReference>
<feature type="binding site" evidence="11">
    <location>
        <begin position="13"/>
        <end position="18"/>
    </location>
    <ligand>
        <name>ATP</name>
        <dbReference type="ChEBI" id="CHEBI:30616"/>
    </ligand>
</feature>
<comment type="subunit">
    <text evidence="11">Monomer.</text>
</comment>
<keyword evidence="11" id="KW-0963">Cytoplasm</keyword>
<evidence type="ECO:0000256" key="7">
    <source>
        <dbReference type="ARBA" id="ARBA00022777"/>
    </source>
</evidence>
<feature type="binding site" evidence="11">
    <location>
        <position position="35"/>
    </location>
    <ligand>
        <name>substrate</name>
    </ligand>
</feature>
<keyword evidence="8 11" id="KW-0067">ATP-binding</keyword>
<evidence type="ECO:0000313" key="14">
    <source>
        <dbReference type="Proteomes" id="UP000242470"/>
    </source>
</evidence>
<feature type="binding site" evidence="11">
    <location>
        <position position="59"/>
    </location>
    <ligand>
        <name>substrate</name>
    </ligand>
</feature>
<dbReference type="HAMAP" id="MF_00109">
    <property type="entry name" value="Shikimate_kinase"/>
    <property type="match status" value="1"/>
</dbReference>
<dbReference type="InterPro" id="IPR000623">
    <property type="entry name" value="Shikimate_kinase/TSH1"/>
</dbReference>
<dbReference type="EMBL" id="PPQW01000072">
    <property type="protein sequence ID" value="PNZ66145.1"/>
    <property type="molecule type" value="Genomic_DNA"/>
</dbReference>
<dbReference type="RefSeq" id="WP_059107296.1">
    <property type="nucleotide sequence ID" value="NZ_AP024589.1"/>
</dbReference>
<dbReference type="CDD" id="cd00464">
    <property type="entry name" value="SK"/>
    <property type="match status" value="1"/>
</dbReference>
<reference evidence="13 14" key="1">
    <citation type="submission" date="2017-08" db="EMBL/GenBank/DDBJ databases">
        <title>Draft genome sequences of 64 type strains of genus Staph aureus.</title>
        <authorList>
            <person name="Cole K."/>
            <person name="Golubchik T."/>
            <person name="Russell J."/>
            <person name="Foster D."/>
            <person name="Llewelyn M."/>
            <person name="Wilson D."/>
            <person name="Crook D."/>
            <person name="Paul J."/>
        </authorList>
    </citation>
    <scope>NUCLEOTIDE SEQUENCE [LARGE SCALE GENOMIC DNA]</scope>
    <source>
        <strain evidence="13 14">NCTC 12101</strain>
    </source>
</reference>